<dbReference type="PANTHER" id="PTHR16207">
    <property type="entry name" value="SET DOMAIN-CONTAINING PROTEIN"/>
    <property type="match status" value="1"/>
</dbReference>
<name>A0A814MYK1_9BILA</name>
<sequence length="906" mass="97242">MTDENGTNINGEMDNSSQVPLKMILETSNNSTIERNVYNILRKNFLEQRSITWKPIKVELIVNTQLTDEFFAIRKKFEKAAAGNRCEFDERYAFLIENDTQVLDICQNGYHCTETSFNVLGHSKYGIYVCKYADVCIRHASVRRTWEGNVVIKMIMFKIVEGKQTAALVRKGPKLQPIAPTAQFTSHCSVITPKETDDLEKQFDQSQIFLYEFEGRETIKRPHHCLPYAIISLIQDGSQWPANFEDLDSEPDVLETDTLRVIGQTNDPLLQNKLKENIELAEAATRALEHIYEEEPPPPPPPAPIIEQVSSPKIDSETISTTTISDTTSTPVMNGTGPSASSPPIVSNDDPSTASSPNNGVSINNSEVLVNSTIPPPPPPPPSTSSDSTSPHTVTPATAVATTLPLAHSAAAIQAAYRQTSLLGALPAATAIRTPSGALYATTGGLTNGLTGQVMYGGISLDALRGYQTAAANSQFAFATHAGQNIQQPALYAAQLQAIAQQQQLAAVAAQQQQQQQQQQNLINSIPAGYTLVRTAGGGYALLAQSPAATNAAMQSQAQAQLAQQQQQQQQQQQYISFNAAGQPTATTARLPIGMVGGQQQQVVYQYAGQPTIQAGPTQYIQLPANYAQQQGLSTSPVMQTSNSSTQQAYISQPPTHYISASQSANANNSNGSSANSPSVVSSSSVVQSQPTSSIISPQKQSAASATAAAIQQQQQYQHAYHSQQQQAQQQAQQQQSANGVSANNNLYYTAMAQAQAQAQQQQQLNLLSQMQYSQQGIPQQMFYTTTGGQTIYQAGGQSYILAQAAPASGSATTTGAPVMYSAGAALHNGTAQQHPSQSQQQIAYQIAASGQPTGATYQMINTASNSNVTAQQQSTAGAGVVAQQPAQLVQRSNIIPQVRHHPYRS</sequence>
<keyword evidence="4" id="KW-1185">Reference proteome</keyword>
<dbReference type="InterPro" id="IPR022188">
    <property type="entry name" value="TASOR_DUF3715"/>
</dbReference>
<dbReference type="OrthoDB" id="10054471at2759"/>
<evidence type="ECO:0000313" key="4">
    <source>
        <dbReference type="Proteomes" id="UP000663832"/>
    </source>
</evidence>
<evidence type="ECO:0000313" key="3">
    <source>
        <dbReference type="EMBL" id="CAF1084306.1"/>
    </source>
</evidence>
<dbReference type="GO" id="GO:0005654">
    <property type="term" value="C:nucleoplasm"/>
    <property type="evidence" value="ECO:0007669"/>
    <property type="project" value="TreeGrafter"/>
</dbReference>
<reference evidence="3" key="1">
    <citation type="submission" date="2021-02" db="EMBL/GenBank/DDBJ databases">
        <authorList>
            <person name="Nowell W R."/>
        </authorList>
    </citation>
    <scope>NUCLEOTIDE SEQUENCE</scope>
</reference>
<feature type="compositionally biased region" description="Pro residues" evidence="1">
    <location>
        <begin position="374"/>
        <end position="383"/>
    </location>
</feature>
<feature type="compositionally biased region" description="Polar residues" evidence="1">
    <location>
        <begin position="331"/>
        <end position="371"/>
    </location>
</feature>
<gene>
    <name evidence="3" type="ORF">QVE165_LOCUS19403</name>
</gene>
<dbReference type="Proteomes" id="UP000663832">
    <property type="component" value="Unassembled WGS sequence"/>
</dbReference>
<accession>A0A814MYK1</accession>
<dbReference type="InterPro" id="IPR046432">
    <property type="entry name" value="TASOR"/>
</dbReference>
<evidence type="ECO:0000256" key="1">
    <source>
        <dbReference type="SAM" id="MobiDB-lite"/>
    </source>
</evidence>
<dbReference type="GO" id="GO:0045814">
    <property type="term" value="P:negative regulation of gene expression, epigenetic"/>
    <property type="evidence" value="ECO:0007669"/>
    <property type="project" value="InterPro"/>
</dbReference>
<dbReference type="PANTHER" id="PTHR16207:SF11">
    <property type="entry name" value="SET DOMAIN-CONTAINING PROTEIN"/>
    <property type="match status" value="1"/>
</dbReference>
<proteinExistence type="predicted"/>
<dbReference type="Pfam" id="PF12509">
    <property type="entry name" value="DUF3715"/>
    <property type="match status" value="1"/>
</dbReference>
<feature type="compositionally biased region" description="Low complexity" evidence="1">
    <location>
        <begin position="384"/>
        <end position="395"/>
    </location>
</feature>
<comment type="caution">
    <text evidence="3">The sequence shown here is derived from an EMBL/GenBank/DDBJ whole genome shotgun (WGS) entry which is preliminary data.</text>
</comment>
<protein>
    <recommendedName>
        <fullName evidence="2">TASOR pseudo-PARP domain-containing protein</fullName>
    </recommendedName>
</protein>
<feature type="domain" description="TASOR pseudo-PARP" evidence="2">
    <location>
        <begin position="87"/>
        <end position="227"/>
    </location>
</feature>
<dbReference type="AlphaFoldDB" id="A0A814MYK1"/>
<dbReference type="EMBL" id="CAJNOM010000118">
    <property type="protein sequence ID" value="CAF1084306.1"/>
    <property type="molecule type" value="Genomic_DNA"/>
</dbReference>
<feature type="region of interest" description="Disordered" evidence="1">
    <location>
        <begin position="322"/>
        <end position="395"/>
    </location>
</feature>
<evidence type="ECO:0000259" key="2">
    <source>
        <dbReference type="Pfam" id="PF12509"/>
    </source>
</evidence>
<feature type="region of interest" description="Disordered" evidence="1">
    <location>
        <begin position="660"/>
        <end position="686"/>
    </location>
</feature>
<organism evidence="3 4">
    <name type="scientific">Adineta steineri</name>
    <dbReference type="NCBI Taxonomy" id="433720"/>
    <lineage>
        <taxon>Eukaryota</taxon>
        <taxon>Metazoa</taxon>
        <taxon>Spiralia</taxon>
        <taxon>Gnathifera</taxon>
        <taxon>Rotifera</taxon>
        <taxon>Eurotatoria</taxon>
        <taxon>Bdelloidea</taxon>
        <taxon>Adinetida</taxon>
        <taxon>Adinetidae</taxon>
        <taxon>Adineta</taxon>
    </lineage>
</organism>